<comment type="subcellular location">
    <subcellularLocation>
        <location evidence="1">Endoplasmic reticulum membrane</location>
        <topology evidence="1">Multi-pass membrane protein</topology>
    </subcellularLocation>
</comment>
<dbReference type="InterPro" id="IPR009617">
    <property type="entry name" value="Seipin"/>
</dbReference>
<proteinExistence type="predicted"/>
<dbReference type="Pfam" id="PF06775">
    <property type="entry name" value="Seipin"/>
    <property type="match status" value="1"/>
</dbReference>
<dbReference type="EnsemblPlants" id="Kaladp0048s0715.1.v1.1">
    <property type="protein sequence ID" value="Kaladp0048s0715.1.v1.1"/>
    <property type="gene ID" value="Kaladp0048s0715.v1.1"/>
</dbReference>
<dbReference type="Gramene" id="Kaladp0048s0715.1.v1.1">
    <property type="protein sequence ID" value="Kaladp0048s0715.1.v1.1"/>
    <property type="gene ID" value="Kaladp0048s0715.v1.1"/>
</dbReference>
<feature type="transmembrane region" description="Helical" evidence="8">
    <location>
        <begin position="165"/>
        <end position="185"/>
    </location>
</feature>
<dbReference type="Proteomes" id="UP000594263">
    <property type="component" value="Unplaced"/>
</dbReference>
<dbReference type="PANTHER" id="PTHR21212">
    <property type="entry name" value="BERNARDINELLI-SEIP CONGENITAL LIPODYSTROPHY 2 HOMOLOG BSCL2 PROTEIN"/>
    <property type="match status" value="1"/>
</dbReference>
<evidence type="ECO:0000256" key="7">
    <source>
        <dbReference type="SAM" id="MobiDB-lite"/>
    </source>
</evidence>
<sequence>MPAKSTKSKRHTATEIAAGMPSRARDKFRRGNGTKKDGGARLSHECPQCNITSRDVNSMLKQINMKRPESTCSESGALVDSNVEIAPPHETPKGRLKRWSFRINHHLTLIPPHTMRRRPLFRKQPPFIPTPPPAPPPTMASAIGSNIIPKPPEWLQTLITFQADIIFYCLSTLLAPFLSLISLILESYHQAEQTKESVESAAAKVPSSITHGSMVLLRKLGLGLLGVAYVCMVLFVVLVLAALVGIGFVQLWVEEPVLMKEKLHFDYTAVNPQAVFSFHGGDFEGHTKVATNKKLGMPAGHTFYVSLVMLMPESDYNREIGVFQLAAELLSVEGNVVKSSSQPCMLRFRSLPIRLTRTLAMGVPLLLGFSSETQVIALEILRHKEGSPRSGAIRVTLIPRAGTSYLPQLYEAEIVVNSYLPWNKELVRSWKWTLYVWASMYTFAFILLALLCCCRSFVFPSFHASSLSDRDATDSGESAIEMPTEQIEQGEEIKDEDDRRISEAYRRWQRHRNKRKAILMQGMFTDTSTFESSASSICFSREDSPEEELWDSDSVCYGG</sequence>
<keyword evidence="5" id="KW-0443">Lipid metabolism</keyword>
<accession>A0A7N0U0B6</accession>
<feature type="transmembrane region" description="Helical" evidence="8">
    <location>
        <begin position="432"/>
        <end position="451"/>
    </location>
</feature>
<evidence type="ECO:0000313" key="9">
    <source>
        <dbReference type="EnsemblPlants" id="Kaladp0048s0715.1.v1.1"/>
    </source>
</evidence>
<evidence type="ECO:0000313" key="10">
    <source>
        <dbReference type="Proteomes" id="UP000594263"/>
    </source>
</evidence>
<dbReference type="AlphaFoldDB" id="A0A7N0U0B6"/>
<feature type="transmembrane region" description="Helical" evidence="8">
    <location>
        <begin position="227"/>
        <end position="253"/>
    </location>
</feature>
<keyword evidence="6 8" id="KW-0472">Membrane</keyword>
<dbReference type="GO" id="GO:0140042">
    <property type="term" value="P:lipid droplet formation"/>
    <property type="evidence" value="ECO:0007669"/>
    <property type="project" value="UniProtKB-ARBA"/>
</dbReference>
<evidence type="ECO:0008006" key="11">
    <source>
        <dbReference type="Google" id="ProtNLM"/>
    </source>
</evidence>
<keyword evidence="4 8" id="KW-1133">Transmembrane helix</keyword>
<keyword evidence="2 8" id="KW-0812">Transmembrane</keyword>
<feature type="region of interest" description="Disordered" evidence="7">
    <location>
        <begin position="1"/>
        <end position="41"/>
    </location>
</feature>
<dbReference type="OMA" id="INSELPW"/>
<evidence type="ECO:0000256" key="8">
    <source>
        <dbReference type="SAM" id="Phobius"/>
    </source>
</evidence>
<evidence type="ECO:0000256" key="4">
    <source>
        <dbReference type="ARBA" id="ARBA00022989"/>
    </source>
</evidence>
<feature type="compositionally biased region" description="Basic residues" evidence="7">
    <location>
        <begin position="1"/>
        <end position="11"/>
    </location>
</feature>
<protein>
    <recommendedName>
        <fullName evidence="11">Seipin</fullName>
    </recommendedName>
</protein>
<evidence type="ECO:0000256" key="3">
    <source>
        <dbReference type="ARBA" id="ARBA00022824"/>
    </source>
</evidence>
<organism evidence="9 10">
    <name type="scientific">Kalanchoe fedtschenkoi</name>
    <name type="common">Lavender scallops</name>
    <name type="synonym">South American air plant</name>
    <dbReference type="NCBI Taxonomy" id="63787"/>
    <lineage>
        <taxon>Eukaryota</taxon>
        <taxon>Viridiplantae</taxon>
        <taxon>Streptophyta</taxon>
        <taxon>Embryophyta</taxon>
        <taxon>Tracheophyta</taxon>
        <taxon>Spermatophyta</taxon>
        <taxon>Magnoliopsida</taxon>
        <taxon>eudicotyledons</taxon>
        <taxon>Gunneridae</taxon>
        <taxon>Pentapetalae</taxon>
        <taxon>Saxifragales</taxon>
        <taxon>Crassulaceae</taxon>
        <taxon>Kalanchoe</taxon>
    </lineage>
</organism>
<keyword evidence="3" id="KW-0256">Endoplasmic reticulum</keyword>
<evidence type="ECO:0000256" key="6">
    <source>
        <dbReference type="ARBA" id="ARBA00023136"/>
    </source>
</evidence>
<dbReference type="CDD" id="cd23995">
    <property type="entry name" value="Seipin_BSCL2_like"/>
    <property type="match status" value="1"/>
</dbReference>
<reference evidence="9" key="1">
    <citation type="submission" date="2021-01" db="UniProtKB">
        <authorList>
            <consortium name="EnsemblPlants"/>
        </authorList>
    </citation>
    <scope>IDENTIFICATION</scope>
</reference>
<keyword evidence="10" id="KW-1185">Reference proteome</keyword>
<dbReference type="GO" id="GO:0006629">
    <property type="term" value="P:lipid metabolic process"/>
    <property type="evidence" value="ECO:0007669"/>
    <property type="project" value="UniProtKB-KW"/>
</dbReference>
<dbReference type="GO" id="GO:0005789">
    <property type="term" value="C:endoplasmic reticulum membrane"/>
    <property type="evidence" value="ECO:0007669"/>
    <property type="project" value="UniProtKB-SubCell"/>
</dbReference>
<evidence type="ECO:0000256" key="5">
    <source>
        <dbReference type="ARBA" id="ARBA00023098"/>
    </source>
</evidence>
<dbReference type="PANTHER" id="PTHR21212:SF5">
    <property type="entry name" value="SEIPIN-1"/>
    <property type="match status" value="1"/>
</dbReference>
<name>A0A7N0U0B6_KALFE</name>
<evidence type="ECO:0000256" key="1">
    <source>
        <dbReference type="ARBA" id="ARBA00004477"/>
    </source>
</evidence>
<evidence type="ECO:0000256" key="2">
    <source>
        <dbReference type="ARBA" id="ARBA00022692"/>
    </source>
</evidence>